<gene>
    <name evidence="2" type="ORF">MGAL_10B034828</name>
</gene>
<comment type="caution">
    <text evidence="2">The sequence shown here is derived from an EMBL/GenBank/DDBJ whole genome shotgun (WGS) entry which is preliminary data.</text>
</comment>
<evidence type="ECO:0000256" key="1">
    <source>
        <dbReference type="SAM" id="MobiDB-lite"/>
    </source>
</evidence>
<evidence type="ECO:0000313" key="2">
    <source>
        <dbReference type="EMBL" id="VDI37629.1"/>
    </source>
</evidence>
<feature type="compositionally biased region" description="Basic residues" evidence="1">
    <location>
        <begin position="155"/>
        <end position="171"/>
    </location>
</feature>
<feature type="region of interest" description="Disordered" evidence="1">
    <location>
        <begin position="155"/>
        <end position="206"/>
    </location>
</feature>
<dbReference type="EMBL" id="UYJE01005476">
    <property type="protein sequence ID" value="VDI37629.1"/>
    <property type="molecule type" value="Genomic_DNA"/>
</dbReference>
<feature type="compositionally biased region" description="Basic and acidic residues" evidence="1">
    <location>
        <begin position="172"/>
        <end position="187"/>
    </location>
</feature>
<accession>A0A8B6ENH9</accession>
<feature type="non-terminal residue" evidence="2">
    <location>
        <position position="220"/>
    </location>
</feature>
<dbReference type="AlphaFoldDB" id="A0A8B6ENH9"/>
<organism evidence="2 3">
    <name type="scientific">Mytilus galloprovincialis</name>
    <name type="common">Mediterranean mussel</name>
    <dbReference type="NCBI Taxonomy" id="29158"/>
    <lineage>
        <taxon>Eukaryota</taxon>
        <taxon>Metazoa</taxon>
        <taxon>Spiralia</taxon>
        <taxon>Lophotrochozoa</taxon>
        <taxon>Mollusca</taxon>
        <taxon>Bivalvia</taxon>
        <taxon>Autobranchia</taxon>
        <taxon>Pteriomorphia</taxon>
        <taxon>Mytilida</taxon>
        <taxon>Mytiloidea</taxon>
        <taxon>Mytilidae</taxon>
        <taxon>Mytilinae</taxon>
        <taxon>Mytilus</taxon>
    </lineage>
</organism>
<proteinExistence type="predicted"/>
<dbReference type="Proteomes" id="UP000596742">
    <property type="component" value="Unassembled WGS sequence"/>
</dbReference>
<keyword evidence="3" id="KW-1185">Reference proteome</keyword>
<sequence>GDTPYIMAANKDNYDYSSKQKKGKTEVMSFLKIVELTSKQWMSISTEHTKNRTREGAELLERKTKLSTLQSSLKVKGEFITTVRNATRGITTKGIVIKGKINSPPLIGKKTLIELGMLQIQEDGTLKEPNGLGIQGGNTKFQHKIPDIRNKAARTKSNHISNKTKHMNKKITQRDKNTRAQGDKECKQNVLNKHSQKRRYREHSFKISDRVLYKQKKRNK</sequence>
<protein>
    <submittedName>
        <fullName evidence="2">Uncharacterized protein</fullName>
    </submittedName>
</protein>
<evidence type="ECO:0000313" key="3">
    <source>
        <dbReference type="Proteomes" id="UP000596742"/>
    </source>
</evidence>
<name>A0A8B6ENH9_MYTGA</name>
<reference evidence="2" key="1">
    <citation type="submission" date="2018-11" db="EMBL/GenBank/DDBJ databases">
        <authorList>
            <person name="Alioto T."/>
            <person name="Alioto T."/>
        </authorList>
    </citation>
    <scope>NUCLEOTIDE SEQUENCE</scope>
</reference>